<dbReference type="CDD" id="cd00038">
    <property type="entry name" value="CAP_ED"/>
    <property type="match status" value="1"/>
</dbReference>
<dbReference type="InterPro" id="IPR018490">
    <property type="entry name" value="cNMP-bd_dom_sf"/>
</dbReference>
<organism evidence="2">
    <name type="scientific">hydrothermal vent metagenome</name>
    <dbReference type="NCBI Taxonomy" id="652676"/>
    <lineage>
        <taxon>unclassified sequences</taxon>
        <taxon>metagenomes</taxon>
        <taxon>ecological metagenomes</taxon>
    </lineage>
</organism>
<dbReference type="InterPro" id="IPR018488">
    <property type="entry name" value="cNMP-bd_CS"/>
</dbReference>
<gene>
    <name evidence="2" type="ORF">MNBD_NITROSPINAE03-414</name>
</gene>
<dbReference type="Pfam" id="PF00027">
    <property type="entry name" value="cNMP_binding"/>
    <property type="match status" value="1"/>
</dbReference>
<dbReference type="SMART" id="SM00100">
    <property type="entry name" value="cNMP"/>
    <property type="match status" value="1"/>
</dbReference>
<dbReference type="SUPFAM" id="SSF51206">
    <property type="entry name" value="cAMP-binding domain-like"/>
    <property type="match status" value="1"/>
</dbReference>
<name>A0A3B1BVG2_9ZZZZ</name>
<protein>
    <recommendedName>
        <fullName evidence="1">Cyclic nucleotide-binding domain-containing protein</fullName>
    </recommendedName>
</protein>
<sequence length="154" mass="17508">MKFEGADKEKWISLLKGVKFFSGFNIDDLNYILDAGNVSHYKYNDYVLKEDEVDFSFCVILKGKVRIVKRNVLKQKKEVGRIEAGACFGEMGLLLKQARTASVIAGEECFIFKLRVYEIDSMPSTTKAKLYQKFAEELAVKLEDTTKAMVDPSL</sequence>
<dbReference type="PROSITE" id="PS00889">
    <property type="entry name" value="CNMP_BINDING_2"/>
    <property type="match status" value="1"/>
</dbReference>
<dbReference type="PANTHER" id="PTHR23011:SF28">
    <property type="entry name" value="CYCLIC NUCLEOTIDE-BINDING DOMAIN CONTAINING PROTEIN"/>
    <property type="match status" value="1"/>
</dbReference>
<evidence type="ECO:0000259" key="1">
    <source>
        <dbReference type="PROSITE" id="PS50042"/>
    </source>
</evidence>
<dbReference type="PANTHER" id="PTHR23011">
    <property type="entry name" value="CYCLIC NUCLEOTIDE-BINDING DOMAIN CONTAINING PROTEIN"/>
    <property type="match status" value="1"/>
</dbReference>
<accession>A0A3B1BVG2</accession>
<feature type="domain" description="Cyclic nucleotide-binding" evidence="1">
    <location>
        <begin position="20"/>
        <end position="114"/>
    </location>
</feature>
<dbReference type="PROSITE" id="PS50042">
    <property type="entry name" value="CNMP_BINDING_3"/>
    <property type="match status" value="1"/>
</dbReference>
<proteinExistence type="predicted"/>
<dbReference type="InterPro" id="IPR000595">
    <property type="entry name" value="cNMP-bd_dom"/>
</dbReference>
<dbReference type="Gene3D" id="2.60.120.10">
    <property type="entry name" value="Jelly Rolls"/>
    <property type="match status" value="1"/>
</dbReference>
<dbReference type="InterPro" id="IPR014710">
    <property type="entry name" value="RmlC-like_jellyroll"/>
</dbReference>
<reference evidence="2" key="1">
    <citation type="submission" date="2018-06" db="EMBL/GenBank/DDBJ databases">
        <authorList>
            <person name="Zhirakovskaya E."/>
        </authorList>
    </citation>
    <scope>NUCLEOTIDE SEQUENCE</scope>
</reference>
<dbReference type="AlphaFoldDB" id="A0A3B1BVG2"/>
<evidence type="ECO:0000313" key="2">
    <source>
        <dbReference type="EMBL" id="VAX22296.1"/>
    </source>
</evidence>
<dbReference type="EMBL" id="UOGB01000233">
    <property type="protein sequence ID" value="VAX22296.1"/>
    <property type="molecule type" value="Genomic_DNA"/>
</dbReference>